<sequence length="209" mass="22561">MDNIICLFTNFPWDIFLLWLIPLILLWWWLQKQINRYKTHASELQDRINFLEGELEACRKSKVSGGNSASADVSGYKATISKLEADLAACKKAGIAAAAAGAAAGAVAASAGVSTPVASMAPKPTKKDDLKVVEGIGPKIEGLCHNAGIYTFGDLASASVETLKGILAAAGSRYQMHDPTTWPDQSALARDGKWDELKKWQDELNKGRK</sequence>
<accession>A0A2Z4GAH3</accession>
<keyword evidence="1" id="KW-0175">Coiled coil</keyword>
<evidence type="ECO:0000313" key="4">
    <source>
        <dbReference type="Proteomes" id="UP000249873"/>
    </source>
</evidence>
<evidence type="ECO:0000256" key="2">
    <source>
        <dbReference type="SAM" id="Phobius"/>
    </source>
</evidence>
<gene>
    <name evidence="3" type="ORF">DJ013_07850</name>
</gene>
<name>A0A2Z4GAH3_9BACT</name>
<dbReference type="Gene3D" id="1.10.150.20">
    <property type="entry name" value="5' to 3' exonuclease, C-terminal subdomain"/>
    <property type="match status" value="1"/>
</dbReference>
<evidence type="ECO:0000256" key="1">
    <source>
        <dbReference type="SAM" id="Coils"/>
    </source>
</evidence>
<organism evidence="3 4">
    <name type="scientific">Arcticibacterium luteifluviistationis</name>
    <dbReference type="NCBI Taxonomy" id="1784714"/>
    <lineage>
        <taxon>Bacteria</taxon>
        <taxon>Pseudomonadati</taxon>
        <taxon>Bacteroidota</taxon>
        <taxon>Cytophagia</taxon>
        <taxon>Cytophagales</taxon>
        <taxon>Leadbetterellaceae</taxon>
        <taxon>Arcticibacterium</taxon>
    </lineage>
</organism>
<dbReference type="RefSeq" id="WP_111371192.1">
    <property type="nucleotide sequence ID" value="NZ_CP029480.1"/>
</dbReference>
<dbReference type="KEGG" id="als:DJ013_07850"/>
<dbReference type="Proteomes" id="UP000249873">
    <property type="component" value="Chromosome"/>
</dbReference>
<dbReference type="OrthoDB" id="1493222at2"/>
<dbReference type="AlphaFoldDB" id="A0A2Z4GAH3"/>
<dbReference type="EMBL" id="CP029480">
    <property type="protein sequence ID" value="AWV98090.1"/>
    <property type="molecule type" value="Genomic_DNA"/>
</dbReference>
<feature type="coiled-coil region" evidence="1">
    <location>
        <begin position="34"/>
        <end position="61"/>
    </location>
</feature>
<keyword evidence="4" id="KW-1185">Reference proteome</keyword>
<keyword evidence="2" id="KW-0472">Membrane</keyword>
<proteinExistence type="predicted"/>
<keyword evidence="2" id="KW-0812">Transmembrane</keyword>
<feature type="transmembrane region" description="Helical" evidence="2">
    <location>
        <begin position="12"/>
        <end position="30"/>
    </location>
</feature>
<keyword evidence="2" id="KW-1133">Transmembrane helix</keyword>
<evidence type="ECO:0008006" key="5">
    <source>
        <dbReference type="Google" id="ProtNLM"/>
    </source>
</evidence>
<evidence type="ECO:0000313" key="3">
    <source>
        <dbReference type="EMBL" id="AWV98090.1"/>
    </source>
</evidence>
<reference evidence="3 4" key="1">
    <citation type="submission" date="2018-05" db="EMBL/GenBank/DDBJ databases">
        <title>Complete genome sequence of Arcticibacterium luteifluviistationis SM1504T, a cytophagaceae bacterium isolated from Arctic surface seawater.</title>
        <authorList>
            <person name="Li Y."/>
            <person name="Qin Q.-L."/>
        </authorList>
    </citation>
    <scope>NUCLEOTIDE SEQUENCE [LARGE SCALE GENOMIC DNA]</scope>
    <source>
        <strain evidence="3 4">SM1504</strain>
    </source>
</reference>
<protein>
    <recommendedName>
        <fullName evidence="5">LSU ribosomal protein L21p</fullName>
    </recommendedName>
</protein>